<evidence type="ECO:0000313" key="3">
    <source>
        <dbReference type="Proteomes" id="UP001208690"/>
    </source>
</evidence>
<dbReference type="GO" id="GO:0016740">
    <property type="term" value="F:transferase activity"/>
    <property type="evidence" value="ECO:0007669"/>
    <property type="project" value="UniProtKB-KW"/>
</dbReference>
<protein>
    <submittedName>
        <fullName evidence="2">Polysaccharide pyruvyl transferase family protein</fullName>
    </submittedName>
</protein>
<dbReference type="RefSeq" id="WP_263846005.1">
    <property type="nucleotide sequence ID" value="NZ_JALIEB010000020.1"/>
</dbReference>
<dbReference type="Pfam" id="PF04230">
    <property type="entry name" value="PS_pyruv_trans"/>
    <property type="match status" value="1"/>
</dbReference>
<sequence>MQSHTQADAHTRALMDSFASVVGPLVAPGESYALLDFPDHPNVGDSAIYTGELEFFDAHVGRPAAYVCSLTTYRRDVGAFCPEGPLFIHGGGNFGSVWRKHQLFRHAIMEHYRDRKVVQLAQSVHYAGHDGDTLEETKRLIGQHPDFTMLVRDTPSYDFVQTHFDCPVQMCPDAAHYMWHLPPSAAPDHTVLSLLRADKEKTNPDIRPYLETVGPVADWEPQFKARTPTDRIVEKLLAPALPRNAALMRRREAMYRRQAWYRVHYGIRLLSGGALIVSDRLHAHILTGLMRKEHISLDNMYGKIRRYIDAWGPDGLVTQVSDLEALKAALAEHTGAQ</sequence>
<dbReference type="Proteomes" id="UP001208690">
    <property type="component" value="Unassembled WGS sequence"/>
</dbReference>
<dbReference type="InterPro" id="IPR007345">
    <property type="entry name" value="Polysacch_pyruvyl_Trfase"/>
</dbReference>
<keyword evidence="2" id="KW-0808">Transferase</keyword>
<keyword evidence="3" id="KW-1185">Reference proteome</keyword>
<comment type="caution">
    <text evidence="2">The sequence shown here is derived from an EMBL/GenBank/DDBJ whole genome shotgun (WGS) entry which is preliminary data.</text>
</comment>
<name>A0ABT3BJP2_9RHOB</name>
<gene>
    <name evidence="2" type="ORF">MUB52_20380</name>
</gene>
<reference evidence="2 3" key="1">
    <citation type="submission" date="2022-04" db="EMBL/GenBank/DDBJ databases">
        <title>Roseobacter sp. WL0113 is a bacterium isolated from neritic sediment.</title>
        <authorList>
            <person name="Wang L."/>
            <person name="He W."/>
            <person name="Zhang D.-F."/>
        </authorList>
    </citation>
    <scope>NUCLEOTIDE SEQUENCE [LARGE SCALE GENOMIC DNA]</scope>
    <source>
        <strain evidence="2 3">WL0113</strain>
    </source>
</reference>
<dbReference type="EMBL" id="JALIEB010000020">
    <property type="protein sequence ID" value="MCV3273798.1"/>
    <property type="molecule type" value="Genomic_DNA"/>
</dbReference>
<evidence type="ECO:0000259" key="1">
    <source>
        <dbReference type="Pfam" id="PF04230"/>
    </source>
</evidence>
<feature type="domain" description="Polysaccharide pyruvyl transferase" evidence="1">
    <location>
        <begin position="42"/>
        <end position="299"/>
    </location>
</feature>
<proteinExistence type="predicted"/>
<organism evidence="2 3">
    <name type="scientific">Roseobacter sinensis</name>
    <dbReference type="NCBI Taxonomy" id="2931391"/>
    <lineage>
        <taxon>Bacteria</taxon>
        <taxon>Pseudomonadati</taxon>
        <taxon>Pseudomonadota</taxon>
        <taxon>Alphaproteobacteria</taxon>
        <taxon>Rhodobacterales</taxon>
        <taxon>Roseobacteraceae</taxon>
        <taxon>Roseobacter</taxon>
    </lineage>
</organism>
<accession>A0ABT3BJP2</accession>
<evidence type="ECO:0000313" key="2">
    <source>
        <dbReference type="EMBL" id="MCV3273798.1"/>
    </source>
</evidence>